<dbReference type="Proteomes" id="UP000277928">
    <property type="component" value="Unassembled WGS sequence"/>
</dbReference>
<dbReference type="InterPro" id="IPR029071">
    <property type="entry name" value="Ubiquitin-like_domsf"/>
</dbReference>
<dbReference type="Pfam" id="PF00240">
    <property type="entry name" value="ubiquitin"/>
    <property type="match status" value="1"/>
</dbReference>
<name>A0A3P6TEA7_LITSI</name>
<dbReference type="EMBL" id="UYRX01000280">
    <property type="protein sequence ID" value="VDK79175.1"/>
    <property type="molecule type" value="Genomic_DNA"/>
</dbReference>
<evidence type="ECO:0000259" key="1">
    <source>
        <dbReference type="PROSITE" id="PS50053"/>
    </source>
</evidence>
<dbReference type="SMART" id="SM00213">
    <property type="entry name" value="UBQ"/>
    <property type="match status" value="1"/>
</dbReference>
<dbReference type="STRING" id="42156.A0A3P6TEA7"/>
<evidence type="ECO:0000313" key="3">
    <source>
        <dbReference type="Proteomes" id="UP000277928"/>
    </source>
</evidence>
<dbReference type="PROSITE" id="PS50053">
    <property type="entry name" value="UBIQUITIN_2"/>
    <property type="match status" value="1"/>
</dbReference>
<gene>
    <name evidence="2" type="ORF">NLS_LOCUS4389</name>
</gene>
<sequence length="136" mass="15339">MKLYVKRMNTKGGMFTLNVDGKDTVASLKERISGILDLPPDALRLLHQGHLLSNTEASLDWYGIEDSNRINVVKVPSNEMNPVVSEVLSSFLFDQCPASALPAIAEKYHISLAKKIKSFSLEELERYAKFRNQHTF</sequence>
<protein>
    <recommendedName>
        <fullName evidence="1">Ubiquitin-like domain-containing protein</fullName>
    </recommendedName>
</protein>
<keyword evidence="3" id="KW-1185">Reference proteome</keyword>
<accession>A0A3P6TEA7</accession>
<dbReference type="SUPFAM" id="SSF54236">
    <property type="entry name" value="Ubiquitin-like"/>
    <property type="match status" value="1"/>
</dbReference>
<reference evidence="2 3" key="1">
    <citation type="submission" date="2018-08" db="EMBL/GenBank/DDBJ databases">
        <authorList>
            <person name="Laetsch R D."/>
            <person name="Stevens L."/>
            <person name="Kumar S."/>
            <person name="Blaxter L. M."/>
        </authorList>
    </citation>
    <scope>NUCLEOTIDE SEQUENCE [LARGE SCALE GENOMIC DNA]</scope>
</reference>
<dbReference type="Gene3D" id="3.10.20.90">
    <property type="entry name" value="Phosphatidylinositol 3-kinase Catalytic Subunit, Chain A, domain 1"/>
    <property type="match status" value="1"/>
</dbReference>
<dbReference type="CDD" id="cd17039">
    <property type="entry name" value="Ubl_ubiquitin_like"/>
    <property type="match status" value="1"/>
</dbReference>
<dbReference type="OMA" id="YVKRVNT"/>
<dbReference type="InterPro" id="IPR000626">
    <property type="entry name" value="Ubiquitin-like_dom"/>
</dbReference>
<dbReference type="AlphaFoldDB" id="A0A3P6TEA7"/>
<feature type="domain" description="Ubiquitin-like" evidence="1">
    <location>
        <begin position="1"/>
        <end position="73"/>
    </location>
</feature>
<evidence type="ECO:0000313" key="2">
    <source>
        <dbReference type="EMBL" id="VDK79175.1"/>
    </source>
</evidence>
<dbReference type="OrthoDB" id="417450at2759"/>
<organism evidence="2 3">
    <name type="scientific">Litomosoides sigmodontis</name>
    <name type="common">Filarial nematode worm</name>
    <dbReference type="NCBI Taxonomy" id="42156"/>
    <lineage>
        <taxon>Eukaryota</taxon>
        <taxon>Metazoa</taxon>
        <taxon>Ecdysozoa</taxon>
        <taxon>Nematoda</taxon>
        <taxon>Chromadorea</taxon>
        <taxon>Rhabditida</taxon>
        <taxon>Spirurina</taxon>
        <taxon>Spiruromorpha</taxon>
        <taxon>Filarioidea</taxon>
        <taxon>Onchocercidae</taxon>
        <taxon>Litomosoides</taxon>
    </lineage>
</organism>
<proteinExistence type="predicted"/>